<evidence type="ECO:0000256" key="11">
    <source>
        <dbReference type="ARBA" id="ARBA00023203"/>
    </source>
</evidence>
<dbReference type="InterPro" id="IPR034144">
    <property type="entry name" value="TOPRIM_TopoIII"/>
</dbReference>
<dbReference type="InterPro" id="IPR003601">
    <property type="entry name" value="Topo_IA_2"/>
</dbReference>
<dbReference type="CDD" id="cd11292">
    <property type="entry name" value="gelsolin_S3_like"/>
    <property type="match status" value="1"/>
</dbReference>
<dbReference type="PROSITE" id="PS51450">
    <property type="entry name" value="LRR"/>
    <property type="match status" value="6"/>
</dbReference>
<dbReference type="SMART" id="SM00262">
    <property type="entry name" value="GEL"/>
    <property type="match status" value="6"/>
</dbReference>
<dbReference type="InterPro" id="IPR013826">
    <property type="entry name" value="Topo_IA_cen_sub3"/>
</dbReference>
<dbReference type="Gene3D" id="3.80.10.10">
    <property type="entry name" value="Ribonuclease Inhibitor"/>
    <property type="match status" value="3"/>
</dbReference>
<dbReference type="Gene3D" id="3.30.65.10">
    <property type="entry name" value="Bacterial Topoisomerase I, domain 1"/>
    <property type="match status" value="1"/>
</dbReference>
<feature type="domain" description="Toprim" evidence="15">
    <location>
        <begin position="9"/>
        <end position="153"/>
    </location>
</feature>
<dbReference type="InterPro" id="IPR006171">
    <property type="entry name" value="TOPRIM_dom"/>
</dbReference>
<dbReference type="Pfam" id="PF13855">
    <property type="entry name" value="LRR_8"/>
    <property type="match status" value="1"/>
</dbReference>
<evidence type="ECO:0000256" key="2">
    <source>
        <dbReference type="ARBA" id="ARBA00009446"/>
    </source>
</evidence>
<evidence type="ECO:0000256" key="12">
    <source>
        <dbReference type="ARBA" id="ARBA00023235"/>
    </source>
</evidence>
<dbReference type="InterPro" id="IPR007123">
    <property type="entry name" value="Gelsolin-like_dom"/>
</dbReference>
<evidence type="ECO:0000256" key="7">
    <source>
        <dbReference type="ARBA" id="ARBA00022771"/>
    </source>
</evidence>
<dbReference type="SMART" id="SM00364">
    <property type="entry name" value="LRR_BAC"/>
    <property type="match status" value="5"/>
</dbReference>
<dbReference type="InterPro" id="IPR023406">
    <property type="entry name" value="Topo_IA_AS"/>
</dbReference>
<name>A0ABQ8MTR2_LABRO</name>
<dbReference type="InterPro" id="IPR032675">
    <property type="entry name" value="LRR_dom_sf"/>
</dbReference>
<dbReference type="CDD" id="cd03362">
    <property type="entry name" value="TOPRIM_TopoIA_TopoIII"/>
    <property type="match status" value="1"/>
</dbReference>
<feature type="domain" description="Topo IA-type catalytic" evidence="17">
    <location>
        <begin position="171"/>
        <end position="592"/>
    </location>
</feature>
<feature type="region of interest" description="Disordered" evidence="14">
    <location>
        <begin position="734"/>
        <end position="794"/>
    </location>
</feature>
<dbReference type="InterPro" id="IPR055414">
    <property type="entry name" value="LRR_R13L4/SHOC2-like"/>
</dbReference>
<dbReference type="PROSITE" id="PS51999">
    <property type="entry name" value="ZF_GRF"/>
    <property type="match status" value="2"/>
</dbReference>
<dbReference type="Gene3D" id="1.10.460.10">
    <property type="entry name" value="Topoisomerase I, domain 2"/>
    <property type="match status" value="1"/>
</dbReference>
<dbReference type="Pfam" id="PF01751">
    <property type="entry name" value="Toprim"/>
    <property type="match status" value="1"/>
</dbReference>
<dbReference type="InterPro" id="IPR003591">
    <property type="entry name" value="Leu-rich_rpt_typical-subtyp"/>
</dbReference>
<dbReference type="InterPro" id="IPR023405">
    <property type="entry name" value="Topo_IA_core_domain"/>
</dbReference>
<gene>
    <name evidence="18" type="ORF">H4Q32_009904</name>
</gene>
<feature type="region of interest" description="Disordered" evidence="14">
    <location>
        <begin position="841"/>
        <end position="887"/>
    </location>
</feature>
<evidence type="ECO:0000259" key="16">
    <source>
        <dbReference type="PROSITE" id="PS51999"/>
    </source>
</evidence>
<dbReference type="CDD" id="cd00186">
    <property type="entry name" value="TOP1Ac"/>
    <property type="match status" value="1"/>
</dbReference>
<dbReference type="InterPro" id="IPR007122">
    <property type="entry name" value="Villin/Gelsolin"/>
</dbReference>
<keyword evidence="4" id="KW-0433">Leucine-rich repeat</keyword>
<evidence type="ECO:0000259" key="15">
    <source>
        <dbReference type="PROSITE" id="PS50880"/>
    </source>
</evidence>
<evidence type="ECO:0000256" key="13">
    <source>
        <dbReference type="PROSITE-ProRule" id="PRU01343"/>
    </source>
</evidence>
<protein>
    <recommendedName>
        <fullName evidence="3">DNA topoisomerase</fullName>
        <ecNumber evidence="3">5.6.2.1</ecNumber>
    </recommendedName>
</protein>
<comment type="catalytic activity">
    <reaction evidence="1">
        <text>ATP-independent breakage of single-stranded DNA, followed by passage and rejoining.</text>
        <dbReference type="EC" id="5.6.2.1"/>
    </reaction>
</comment>
<evidence type="ECO:0000256" key="3">
    <source>
        <dbReference type="ARBA" id="ARBA00012891"/>
    </source>
</evidence>
<keyword evidence="6" id="KW-0677">Repeat</keyword>
<evidence type="ECO:0000256" key="14">
    <source>
        <dbReference type="SAM" id="MobiDB-lite"/>
    </source>
</evidence>
<dbReference type="SMART" id="SM00365">
    <property type="entry name" value="LRR_SD22"/>
    <property type="match status" value="5"/>
</dbReference>
<keyword evidence="12" id="KW-0413">Isomerase</keyword>
<dbReference type="InterPro" id="IPR010666">
    <property type="entry name" value="Znf_GRF"/>
</dbReference>
<dbReference type="InterPro" id="IPR013825">
    <property type="entry name" value="Topo_IA_cen_sub2"/>
</dbReference>
<dbReference type="SUPFAM" id="SSF55753">
    <property type="entry name" value="Actin depolymerizing proteins"/>
    <property type="match status" value="5"/>
</dbReference>
<feature type="domain" description="GRF-type" evidence="16">
    <location>
        <begin position="887"/>
        <end position="929"/>
    </location>
</feature>
<dbReference type="EMBL" id="JACTAM010000003">
    <property type="protein sequence ID" value="KAI2666120.1"/>
    <property type="molecule type" value="Genomic_DNA"/>
</dbReference>
<dbReference type="InterPro" id="IPR003602">
    <property type="entry name" value="Topo_IA_DNA-bd_dom"/>
</dbReference>
<dbReference type="InterPro" id="IPR013497">
    <property type="entry name" value="Topo_IA_cen"/>
</dbReference>
<keyword evidence="10" id="KW-0238">DNA-binding</keyword>
<dbReference type="Pfam" id="PF00560">
    <property type="entry name" value="LRR_1"/>
    <property type="match status" value="1"/>
</dbReference>
<organism evidence="18 19">
    <name type="scientific">Labeo rohita</name>
    <name type="common">Indian major carp</name>
    <name type="synonym">Cyprinus rohita</name>
    <dbReference type="NCBI Taxonomy" id="84645"/>
    <lineage>
        <taxon>Eukaryota</taxon>
        <taxon>Metazoa</taxon>
        <taxon>Chordata</taxon>
        <taxon>Craniata</taxon>
        <taxon>Vertebrata</taxon>
        <taxon>Euteleostomi</taxon>
        <taxon>Actinopterygii</taxon>
        <taxon>Neopterygii</taxon>
        <taxon>Teleostei</taxon>
        <taxon>Ostariophysi</taxon>
        <taxon>Cypriniformes</taxon>
        <taxon>Cyprinidae</taxon>
        <taxon>Labeoninae</taxon>
        <taxon>Labeonini</taxon>
        <taxon>Labeo</taxon>
    </lineage>
</organism>
<feature type="region of interest" description="Disordered" evidence="14">
    <location>
        <begin position="934"/>
        <end position="962"/>
    </location>
</feature>
<dbReference type="PRINTS" id="PR00417">
    <property type="entry name" value="PRTPISMRASEI"/>
</dbReference>
<evidence type="ECO:0000259" key="17">
    <source>
        <dbReference type="PROSITE" id="PS52039"/>
    </source>
</evidence>
<dbReference type="Pfam" id="PF01131">
    <property type="entry name" value="Topoisom_bac"/>
    <property type="match status" value="1"/>
</dbReference>
<evidence type="ECO:0000256" key="6">
    <source>
        <dbReference type="ARBA" id="ARBA00022737"/>
    </source>
</evidence>
<evidence type="ECO:0000313" key="18">
    <source>
        <dbReference type="EMBL" id="KAI2666120.1"/>
    </source>
</evidence>
<accession>A0ABQ8MTR2</accession>
<evidence type="ECO:0000256" key="5">
    <source>
        <dbReference type="ARBA" id="ARBA00022723"/>
    </source>
</evidence>
<dbReference type="Gene3D" id="2.70.20.10">
    <property type="entry name" value="Topoisomerase I, domain 3"/>
    <property type="match status" value="1"/>
</dbReference>
<dbReference type="Gene3D" id="3.40.50.140">
    <property type="match status" value="1"/>
</dbReference>
<keyword evidence="8" id="KW-0862">Zinc</keyword>
<evidence type="ECO:0000256" key="1">
    <source>
        <dbReference type="ARBA" id="ARBA00000213"/>
    </source>
</evidence>
<dbReference type="InterPro" id="IPR000380">
    <property type="entry name" value="Topo_IA"/>
</dbReference>
<dbReference type="InterPro" id="IPR036180">
    <property type="entry name" value="Gelsolin-like_dom_sf"/>
</dbReference>
<comment type="similarity">
    <text evidence="2">Belongs to the type IA topoisomerase family.</text>
</comment>
<evidence type="ECO:0000256" key="10">
    <source>
        <dbReference type="ARBA" id="ARBA00023125"/>
    </source>
</evidence>
<dbReference type="InterPro" id="IPR029006">
    <property type="entry name" value="ADF-H/Gelsolin-like_dom_sf"/>
</dbReference>
<reference evidence="18 19" key="1">
    <citation type="submission" date="2022-01" db="EMBL/GenBank/DDBJ databases">
        <title>A high-quality chromosome-level genome assembly of rohu carp, Labeo rohita.</title>
        <authorList>
            <person name="Arick M.A. II"/>
            <person name="Hsu C.-Y."/>
            <person name="Magbanua Z."/>
            <person name="Pechanova O."/>
            <person name="Grover C."/>
            <person name="Miller E."/>
            <person name="Thrash A."/>
            <person name="Ezzel L."/>
            <person name="Alam S."/>
            <person name="Benzie J."/>
            <person name="Hamilton M."/>
            <person name="Karsi A."/>
            <person name="Lawrence M.L."/>
            <person name="Peterson D.G."/>
        </authorList>
    </citation>
    <scope>NUCLEOTIDE SEQUENCE [LARGE SCALE GENOMIC DNA]</scope>
    <source>
        <strain evidence="19">BAU-BD-2019</strain>
        <tissue evidence="18">Blood</tissue>
    </source>
</reference>
<sequence length="2253" mass="255265">MIRRTQIKKVLCVAEKNDAAKGIAEIMSNGRSRRREGYSVYNKIYEYEYNLFGQNVTVSMTSVSGHLLGLEFKAPFQKWHSCNPVLLFDAEVEKYCPENFIPIKRTLEREVRQCQALVVWTDCDREGENIGFEIIDVCKAVKPNVQVFRARFSEITPNSIRRACETLTEPDINVSDAVDVRQELDLRIGASFTRFQTLRLQKIFPESLSDQLISYGSCQFPTLGFVVERFKAIQAFVPETFFKIKVVHEPNEEESVEFSWKRHRLFNHTACLVLYQMCMEDPMAKVISVTSKPKSKWRPLPLDTVELEKLASRKLRISAKETMKIAEKLYTQGFISYPRTETNMFPQNLNLTMLVEQQTQDNEWGNFAQRILESGGPTPRNGNKSDQAHPPIHPTKYTNSLQGNEKRLYEFIVRHFLACCSKDAQGQEVTVEIEIAEERFSASGLTIIARNYLEVYPYDKWYNKVIPLYTADTTFQPTAIEMVEGQTSPPQLLTEADLISLMEKHGIGTDATHAEHIETIKSRMYVGLTADQRFLPGELGMGLVEGYNSMGYEMSKPDLRAELEADLKLVSEGRKDKASVLSYHVAKYKAVFIESVRKAKKLDEALSNYLGPAQEITEQEQGEMEIPLPVRKCPQCNRDMVLKKKKDSTGMFLSCMGYPACKAAVWFPDTVLEVSRDESVCPTCRPPPVHMLKFKFKRGSLPPMMPLEFVGCIGGCDETLREVLNLKYIRGGEADSGSRAHTGSGSNQHHVPRTNSAPPSRVENIRPPAPRANGNRPPASLPPPRAAQPPASAQGGDIVCNCGQEAILLTVRKEGPNQGRQFYKCNTGDCKFFLWADQPAEQAAPGGSRGPLSQNSQPPRPSIGFGNIPQQRQNNRAPGGDDGETMCNCNEPAVTRTVMKDGPNKGRMFHTCGKPRDQQCGFFQWANENVAPATGFSGGNGARHPGNKKPSTTSNKPPAAKRQRTCGLCHEPGHTRQPLPNRNRLRLLPYPELDMAATGVLPFIRGVDLSGNDFKGGYFPEHVKSMTSLRWLKLNRTGLCYLPEELSSLQKLEHLSVSHNSLTTLHGELSSLPNLRAVVARANNLKNSGVPDDIFQLDDLSVLDLSYNQLTEIPRDLENSRNMLVLNLSHNSIDNIPNQLFINLTDLLYLDLSDNNLDSLPPQMRRLVHLQTLILNNNPLMHAQLRQLPAMVALQTLHLRNTQRTQNNMPTSLEGLTNLADVDLSCNDLSRVPECLYSLPNLKRLNLSSNQISELSLCIDQWTKLETLNLSRNQLTSLPSAICKLSKLKKLYVNSNKIDFDGLPSGVGKLSNLVEFMAANNNLELVPEGLCRCGKLKKLVLNKNRLVTLPEAIHFLTDLEVLDVRENPNLVMPPKPVDRTAEWYNIDFSLQNQLRLAGASPATVAAAGGGNSPRDHMARKMRLRRRKDSAQDDQAKQVLKGMSDVAQEKNKSIEENGDLKYSDLKTKRWDKNLEKPHLDYSEFFMEDVGQIPGVSVWQIENFIPIQVDEAFHGKFYEADCYIVLKTFLDDNGALNWQIYYWIGQEATLDKKAGSAIHAVNLRNYLGAECRTIREEMGDESEEFTAVFNNEISYIEGGTASGFYTVEDTQYPTRLYRVYGKKNIRLESVPLKASSLDPRFVFLLDAGLEIFVWRGGNATLGGTTKARLFAEKINKNERKGKAEITTLMQNHEPPEFWEVLGGQPEEIKKHVPDDFTPVRPKLYKVGLGLGYLELPQINYKLSVEHKDKLKLDVVPEQRLVQGLLDTKGVYILDCWSDVFIWIGRKSPRLVRAAALKLGQEVCGMLHRPKHAVVIRNLEGTECQVFKSRFKNWDDVLKVDYTRNAESVKQSEGLTGKVKKDAEQKDQMKADLTALFLPRQPAMPLTEAEQMMEEWNEDLDGMEGFVLEGKKFARLPEEEFGHFHTQDCYVFLCRYWVPVEYEDDQAKDKEKGEEGDDEDKQPEEDFQCVVYFWQGREASNMGWLTFTFSLQKKFESLFPGKLEVVRMTQQQENLKFLSHFKRKFIIHKGKRKLKVDSVQPSLYHIRTNGSALCTRTIQIATDSSNLNSEFCFILKVPFESTDNQGIVYTWVGRAADPDEAKLAEDIMNTMFDDTYSKQVINEGEEPENFFWVGIGSQKPYDEDAEYMKYARLFRCSNEKGYFAVSEKCSDFCQDDLADDDIMLLDNGKEVYMWVGSQTSQVEIKLSLKACQVYIQHMRSKDAEHPRKLRLVRKGNEPHCFTRCFHAWSAFKTAPA</sequence>
<dbReference type="Pfam" id="PF06839">
    <property type="entry name" value="Zn_ribbon_GRF"/>
    <property type="match status" value="2"/>
</dbReference>
<dbReference type="SUPFAM" id="SSF52058">
    <property type="entry name" value="L domain-like"/>
    <property type="match status" value="2"/>
</dbReference>
<dbReference type="Pfam" id="PF01396">
    <property type="entry name" value="Zn_ribbon_Top1"/>
    <property type="match status" value="1"/>
</dbReference>
<evidence type="ECO:0000256" key="4">
    <source>
        <dbReference type="ARBA" id="ARBA00022614"/>
    </source>
</evidence>
<dbReference type="SUPFAM" id="SSF57783">
    <property type="entry name" value="Zinc beta-ribbon"/>
    <property type="match status" value="1"/>
</dbReference>
<dbReference type="PANTHER" id="PTHR11390">
    <property type="entry name" value="PROKARYOTIC DNA TOPOISOMERASE"/>
    <property type="match status" value="1"/>
</dbReference>
<keyword evidence="19" id="KW-1185">Reference proteome</keyword>
<dbReference type="SMART" id="SM00437">
    <property type="entry name" value="TOP1Ac"/>
    <property type="match status" value="1"/>
</dbReference>
<dbReference type="InterPro" id="IPR013498">
    <property type="entry name" value="Topo_IA_Znf"/>
</dbReference>
<dbReference type="SUPFAM" id="SSF82754">
    <property type="entry name" value="C-terminal, gelsolin-like domain of Sec23/24"/>
    <property type="match status" value="1"/>
</dbReference>
<feature type="domain" description="GRF-type" evidence="16">
    <location>
        <begin position="800"/>
        <end position="839"/>
    </location>
</feature>
<dbReference type="InterPro" id="IPR001611">
    <property type="entry name" value="Leu-rich_rpt"/>
</dbReference>
<dbReference type="InterPro" id="IPR013824">
    <property type="entry name" value="Topo_IA_cen_sub1"/>
</dbReference>
<evidence type="ECO:0000256" key="8">
    <source>
        <dbReference type="ARBA" id="ARBA00022833"/>
    </source>
</evidence>
<dbReference type="CDD" id="cd11290">
    <property type="entry name" value="gelsolin_S1_like"/>
    <property type="match status" value="1"/>
</dbReference>
<dbReference type="CDD" id="cd11280">
    <property type="entry name" value="gelsolin_like"/>
    <property type="match status" value="2"/>
</dbReference>
<dbReference type="CDD" id="cd11288">
    <property type="entry name" value="gelsolin_S5_like"/>
    <property type="match status" value="1"/>
</dbReference>
<feature type="region of interest" description="Disordered" evidence="14">
    <location>
        <begin position="373"/>
        <end position="399"/>
    </location>
</feature>
<keyword evidence="9" id="KW-0799">Topoisomerase</keyword>
<dbReference type="SMART" id="SM00369">
    <property type="entry name" value="LRR_TYP"/>
    <property type="match status" value="10"/>
</dbReference>
<dbReference type="SUPFAM" id="SSF56712">
    <property type="entry name" value="Prokaryotic type I DNA topoisomerase"/>
    <property type="match status" value="1"/>
</dbReference>
<dbReference type="Gene3D" id="3.40.20.10">
    <property type="entry name" value="Severin"/>
    <property type="match status" value="6"/>
</dbReference>
<dbReference type="PROSITE" id="PS52039">
    <property type="entry name" value="TOPO_IA_2"/>
    <property type="match status" value="1"/>
</dbReference>
<dbReference type="Pfam" id="PF23598">
    <property type="entry name" value="LRR_14"/>
    <property type="match status" value="1"/>
</dbReference>
<dbReference type="PROSITE" id="PS50880">
    <property type="entry name" value="TOPRIM"/>
    <property type="match status" value="1"/>
</dbReference>
<dbReference type="Gene3D" id="1.10.290.10">
    <property type="entry name" value="Topoisomerase I, domain 4"/>
    <property type="match status" value="1"/>
</dbReference>
<dbReference type="EC" id="5.6.2.1" evidence="3"/>
<keyword evidence="5" id="KW-0479">Metal-binding</keyword>
<dbReference type="SMART" id="SM00436">
    <property type="entry name" value="TOP1Bc"/>
    <property type="match status" value="1"/>
</dbReference>
<proteinExistence type="inferred from homology"/>
<dbReference type="Pfam" id="PF00626">
    <property type="entry name" value="Gelsolin"/>
    <property type="match status" value="4"/>
</dbReference>
<comment type="caution">
    <text evidence="18">The sequence shown here is derived from an EMBL/GenBank/DDBJ whole genome shotgun (WGS) entry which is preliminary data.</text>
</comment>
<keyword evidence="11" id="KW-0009">Actin-binding</keyword>
<dbReference type="SMART" id="SM00493">
    <property type="entry name" value="TOPRIM"/>
    <property type="match status" value="1"/>
</dbReference>
<feature type="compositionally biased region" description="Polar residues" evidence="14">
    <location>
        <begin position="739"/>
        <end position="758"/>
    </location>
</feature>
<dbReference type="Proteomes" id="UP000830375">
    <property type="component" value="Unassembled WGS sequence"/>
</dbReference>
<evidence type="ECO:0000256" key="9">
    <source>
        <dbReference type="ARBA" id="ARBA00023029"/>
    </source>
</evidence>
<dbReference type="CDD" id="cd11291">
    <property type="entry name" value="gelsolin_S6_like"/>
    <property type="match status" value="1"/>
</dbReference>
<dbReference type="PROSITE" id="PS00396">
    <property type="entry name" value="TOPO_IA_1"/>
    <property type="match status" value="1"/>
</dbReference>
<evidence type="ECO:0000313" key="19">
    <source>
        <dbReference type="Proteomes" id="UP000830375"/>
    </source>
</evidence>
<dbReference type="PANTHER" id="PTHR11390:SF21">
    <property type="entry name" value="DNA TOPOISOMERASE 3-ALPHA"/>
    <property type="match status" value="1"/>
</dbReference>
<keyword evidence="7 13" id="KW-0863">Zinc-finger</keyword>